<evidence type="ECO:0000313" key="1">
    <source>
        <dbReference type="EnsemblPlants" id="KQL32165"/>
    </source>
</evidence>
<keyword evidence="2" id="KW-1185">Reference proteome</keyword>
<reference evidence="2" key="1">
    <citation type="journal article" date="2012" name="Nat. Biotechnol.">
        <title>Reference genome sequence of the model plant Setaria.</title>
        <authorList>
            <person name="Bennetzen J.L."/>
            <person name="Schmutz J."/>
            <person name="Wang H."/>
            <person name="Percifield R."/>
            <person name="Hawkins J."/>
            <person name="Pontaroli A.C."/>
            <person name="Estep M."/>
            <person name="Feng L."/>
            <person name="Vaughn J.N."/>
            <person name="Grimwood J."/>
            <person name="Jenkins J."/>
            <person name="Barry K."/>
            <person name="Lindquist E."/>
            <person name="Hellsten U."/>
            <person name="Deshpande S."/>
            <person name="Wang X."/>
            <person name="Wu X."/>
            <person name="Mitros T."/>
            <person name="Triplett J."/>
            <person name="Yang X."/>
            <person name="Ye C.Y."/>
            <person name="Mauro-Herrera M."/>
            <person name="Wang L."/>
            <person name="Li P."/>
            <person name="Sharma M."/>
            <person name="Sharma R."/>
            <person name="Ronald P.C."/>
            <person name="Panaud O."/>
            <person name="Kellogg E.A."/>
            <person name="Brutnell T.P."/>
            <person name="Doust A.N."/>
            <person name="Tuskan G.A."/>
            <person name="Rokhsar D."/>
            <person name="Devos K.M."/>
        </authorList>
    </citation>
    <scope>NUCLEOTIDE SEQUENCE [LARGE SCALE GENOMIC DNA]</scope>
    <source>
        <strain evidence="2">cv. Yugu1</strain>
    </source>
</reference>
<dbReference type="InParanoid" id="K3Z1I7"/>
<accession>K3Z1I7</accession>
<dbReference type="EnsemblPlants" id="KQL32165">
    <property type="protein sequence ID" value="KQL32165"/>
    <property type="gene ID" value="SETIT_020405mg"/>
</dbReference>
<name>K3Z1I7_SETIT</name>
<proteinExistence type="predicted"/>
<sequence length="44" mass="5070">MLSLLGQFLTCETSRTSFCYFSIFTVDLHSYCYQAESYITSPKS</sequence>
<evidence type="ECO:0000313" key="2">
    <source>
        <dbReference type="Proteomes" id="UP000004995"/>
    </source>
</evidence>
<protein>
    <submittedName>
        <fullName evidence="1">Uncharacterized protein</fullName>
    </submittedName>
</protein>
<dbReference type="Gramene" id="KQL32165">
    <property type="protein sequence ID" value="KQL32165"/>
    <property type="gene ID" value="SETIT_020405mg"/>
</dbReference>
<organism evidence="1 2">
    <name type="scientific">Setaria italica</name>
    <name type="common">Foxtail millet</name>
    <name type="synonym">Panicum italicum</name>
    <dbReference type="NCBI Taxonomy" id="4555"/>
    <lineage>
        <taxon>Eukaryota</taxon>
        <taxon>Viridiplantae</taxon>
        <taxon>Streptophyta</taxon>
        <taxon>Embryophyta</taxon>
        <taxon>Tracheophyta</taxon>
        <taxon>Spermatophyta</taxon>
        <taxon>Magnoliopsida</taxon>
        <taxon>Liliopsida</taxon>
        <taxon>Poales</taxon>
        <taxon>Poaceae</taxon>
        <taxon>PACMAD clade</taxon>
        <taxon>Panicoideae</taxon>
        <taxon>Panicodae</taxon>
        <taxon>Paniceae</taxon>
        <taxon>Cenchrinae</taxon>
        <taxon>Setaria</taxon>
    </lineage>
</organism>
<dbReference type="EMBL" id="AGNK02000605">
    <property type="status" value="NOT_ANNOTATED_CDS"/>
    <property type="molecule type" value="Genomic_DNA"/>
</dbReference>
<dbReference type="HOGENOM" id="CLU_3225523_0_0_1"/>
<dbReference type="AlphaFoldDB" id="K3Z1I7"/>
<dbReference type="Proteomes" id="UP000004995">
    <property type="component" value="Unassembled WGS sequence"/>
</dbReference>
<reference evidence="1" key="2">
    <citation type="submission" date="2018-08" db="UniProtKB">
        <authorList>
            <consortium name="EnsemblPlants"/>
        </authorList>
    </citation>
    <scope>IDENTIFICATION</scope>
    <source>
        <strain evidence="1">Yugu1</strain>
    </source>
</reference>